<evidence type="ECO:0000256" key="6">
    <source>
        <dbReference type="ARBA" id="ARBA00022989"/>
    </source>
</evidence>
<dbReference type="InterPro" id="IPR001734">
    <property type="entry name" value="Na/solute_symporter"/>
</dbReference>
<keyword evidence="14" id="KW-1185">Reference proteome</keyword>
<comment type="subcellular location">
    <subcellularLocation>
        <location evidence="1">Cell membrane</location>
        <topology evidence="1">Multi-pass membrane protein</topology>
    </subcellularLocation>
</comment>
<dbReference type="GO" id="GO:0015293">
    <property type="term" value="F:symporter activity"/>
    <property type="evidence" value="ECO:0007669"/>
    <property type="project" value="TreeGrafter"/>
</dbReference>
<feature type="transmembrane region" description="Helical" evidence="13">
    <location>
        <begin position="6"/>
        <end position="30"/>
    </location>
</feature>
<feature type="region of interest" description="Disordered" evidence="12">
    <location>
        <begin position="581"/>
        <end position="633"/>
    </location>
</feature>
<dbReference type="KEGG" id="cvn:111117099"/>
<feature type="transmembrane region" description="Helical" evidence="13">
    <location>
        <begin position="192"/>
        <end position="218"/>
    </location>
</feature>
<keyword evidence="5 13" id="KW-0812">Transmembrane</keyword>
<protein>
    <submittedName>
        <fullName evidence="15">Sodium-coupled monocarboxylate transporter 1-like</fullName>
    </submittedName>
</protein>
<feature type="transmembrane region" description="Helical" evidence="13">
    <location>
        <begin position="238"/>
        <end position="257"/>
    </location>
</feature>
<gene>
    <name evidence="15" type="primary">LOC111117099</name>
</gene>
<comment type="similarity">
    <text evidence="2 11">Belongs to the sodium:solute symporter (SSF) (TC 2.A.21) family.</text>
</comment>
<keyword evidence="7" id="KW-0915">Sodium</keyword>
<feature type="transmembrane region" description="Helical" evidence="13">
    <location>
        <begin position="278"/>
        <end position="305"/>
    </location>
</feature>
<evidence type="ECO:0000256" key="4">
    <source>
        <dbReference type="ARBA" id="ARBA00022475"/>
    </source>
</evidence>
<dbReference type="GO" id="GO:0005886">
    <property type="term" value="C:plasma membrane"/>
    <property type="evidence" value="ECO:0007669"/>
    <property type="project" value="UniProtKB-SubCell"/>
</dbReference>
<sequence length="633" mass="69247">MLSENSFTIFDWVCFGILILFSGVVGIYYACTGGKQKTTDEFLMADRKMPVLPVAVSILVSFQSAVLILGQPAEMYTKGTQFFLSLFGQLGAVFLATTLFVPLFYPLKLTSFFEYLEHRFDSKAARVTATSISIISTVLYSGIASFAPTTALAAVTGFPEWLSFTLIGVICAFYTFLGGLKAVIWVDAFQGLIMLAGLLAILIKATLLVGGWGTVWQINEEWGRINFWNFNPDPTIRHSFWSLVIGSMINWTGPYGASQQSTQRFGSLPTLRQAKIALMLQSVGLIIVLTSACMTGVAVFAYYVMKGCDPLTNGDIQSSNQIIPTFVMEVLNYPGVPGLFMASLYSGSLSTISSNLSTLVATSFEDLIKPFVRHKSDTFHLWITRMLVIFFSAAGVGMAFTVRNLTGTVLQASISILGSSGGALNGFVILGAFFPTCNKIGAIIGPIVSYAVMLWIGIGQYSVIGVPENFRFPTDTCQTVNSSLSMTNLTTVAASTTFINSTINPTTAAVPTEDLTGLKRLYSLSYLWYSTLGTLIAVIVALIITYITGPRRADEVDRKYLISLSEKLSCIIPARWRRQSSTQQHEANDKNGIVNDAFSNIENKKQEERNEMNFSKISSEQSSNDIELRLKSS</sequence>
<keyword evidence="9 13" id="KW-0472">Membrane</keyword>
<dbReference type="PANTHER" id="PTHR42985:SF40">
    <property type="entry name" value="LD47995P-RELATED"/>
    <property type="match status" value="1"/>
</dbReference>
<evidence type="ECO:0000256" key="9">
    <source>
        <dbReference type="ARBA" id="ARBA00023136"/>
    </source>
</evidence>
<feature type="compositionally biased region" description="Polar residues" evidence="12">
    <location>
        <begin position="612"/>
        <end position="625"/>
    </location>
</feature>
<feature type="compositionally biased region" description="Basic and acidic residues" evidence="12">
    <location>
        <begin position="602"/>
        <end position="611"/>
    </location>
</feature>
<dbReference type="GO" id="GO:0006814">
    <property type="term" value="P:sodium ion transport"/>
    <property type="evidence" value="ECO:0007669"/>
    <property type="project" value="UniProtKB-KW"/>
</dbReference>
<keyword evidence="8" id="KW-0406">Ion transport</keyword>
<evidence type="ECO:0000256" key="11">
    <source>
        <dbReference type="RuleBase" id="RU362091"/>
    </source>
</evidence>
<dbReference type="RefSeq" id="XP_022311886.1">
    <property type="nucleotide sequence ID" value="XM_022456178.1"/>
</dbReference>
<feature type="transmembrane region" description="Helical" evidence="13">
    <location>
        <begin position="338"/>
        <end position="361"/>
    </location>
</feature>
<feature type="transmembrane region" description="Helical" evidence="13">
    <location>
        <begin position="127"/>
        <end position="155"/>
    </location>
</feature>
<evidence type="ECO:0000256" key="8">
    <source>
        <dbReference type="ARBA" id="ARBA00023065"/>
    </source>
</evidence>
<feature type="transmembrane region" description="Helical" evidence="13">
    <location>
        <begin position="382"/>
        <end position="402"/>
    </location>
</feature>
<evidence type="ECO:0000256" key="12">
    <source>
        <dbReference type="SAM" id="MobiDB-lite"/>
    </source>
</evidence>
<dbReference type="PROSITE" id="PS50283">
    <property type="entry name" value="NA_SOLUT_SYMP_3"/>
    <property type="match status" value="1"/>
</dbReference>
<dbReference type="Proteomes" id="UP000694844">
    <property type="component" value="Chromosome 10"/>
</dbReference>
<evidence type="ECO:0000256" key="2">
    <source>
        <dbReference type="ARBA" id="ARBA00006434"/>
    </source>
</evidence>
<feature type="transmembrane region" description="Helical" evidence="13">
    <location>
        <begin position="51"/>
        <end position="70"/>
    </location>
</feature>
<evidence type="ECO:0000313" key="15">
    <source>
        <dbReference type="RefSeq" id="XP_022311886.1"/>
    </source>
</evidence>
<evidence type="ECO:0000256" key="1">
    <source>
        <dbReference type="ARBA" id="ARBA00004651"/>
    </source>
</evidence>
<dbReference type="CDD" id="cd11492">
    <property type="entry name" value="SLC5sbd_NIS-SMVT"/>
    <property type="match status" value="1"/>
</dbReference>
<dbReference type="InterPro" id="IPR051163">
    <property type="entry name" value="Sodium:Solute_Symporter_SSF"/>
</dbReference>
<feature type="transmembrane region" description="Helical" evidence="13">
    <location>
        <begin position="82"/>
        <end position="107"/>
    </location>
</feature>
<evidence type="ECO:0000256" key="7">
    <source>
        <dbReference type="ARBA" id="ARBA00023053"/>
    </source>
</evidence>
<keyword evidence="4" id="KW-1003">Cell membrane</keyword>
<dbReference type="Pfam" id="PF00474">
    <property type="entry name" value="SSF"/>
    <property type="match status" value="1"/>
</dbReference>
<feature type="transmembrane region" description="Helical" evidence="13">
    <location>
        <begin position="161"/>
        <end position="180"/>
    </location>
</feature>
<evidence type="ECO:0000256" key="10">
    <source>
        <dbReference type="ARBA" id="ARBA00023201"/>
    </source>
</evidence>
<dbReference type="InterPro" id="IPR038377">
    <property type="entry name" value="Na/Glc_symporter_sf"/>
</dbReference>
<feature type="transmembrane region" description="Helical" evidence="13">
    <location>
        <begin position="414"/>
        <end position="434"/>
    </location>
</feature>
<reference evidence="15" key="1">
    <citation type="submission" date="2025-08" db="UniProtKB">
        <authorList>
            <consortium name="RefSeq"/>
        </authorList>
    </citation>
    <scope>IDENTIFICATION</scope>
    <source>
        <tissue evidence="15">Whole sample</tissue>
    </source>
</reference>
<name>A0A8B8CAZ5_CRAVI</name>
<evidence type="ECO:0000256" key="5">
    <source>
        <dbReference type="ARBA" id="ARBA00022692"/>
    </source>
</evidence>
<feature type="transmembrane region" description="Helical" evidence="13">
    <location>
        <begin position="441"/>
        <end position="464"/>
    </location>
</feature>
<dbReference type="PANTHER" id="PTHR42985">
    <property type="entry name" value="SODIUM-COUPLED MONOCARBOXYLATE TRANSPORTER"/>
    <property type="match status" value="1"/>
</dbReference>
<dbReference type="AlphaFoldDB" id="A0A8B8CAZ5"/>
<accession>A0A8B8CAZ5</accession>
<dbReference type="OrthoDB" id="6132759at2759"/>
<evidence type="ECO:0000256" key="3">
    <source>
        <dbReference type="ARBA" id="ARBA00022448"/>
    </source>
</evidence>
<feature type="transmembrane region" description="Helical" evidence="13">
    <location>
        <begin position="526"/>
        <end position="549"/>
    </location>
</feature>
<organism evidence="14 15">
    <name type="scientific">Crassostrea virginica</name>
    <name type="common">Eastern oyster</name>
    <dbReference type="NCBI Taxonomy" id="6565"/>
    <lineage>
        <taxon>Eukaryota</taxon>
        <taxon>Metazoa</taxon>
        <taxon>Spiralia</taxon>
        <taxon>Lophotrochozoa</taxon>
        <taxon>Mollusca</taxon>
        <taxon>Bivalvia</taxon>
        <taxon>Autobranchia</taxon>
        <taxon>Pteriomorphia</taxon>
        <taxon>Ostreida</taxon>
        <taxon>Ostreoidea</taxon>
        <taxon>Ostreidae</taxon>
        <taxon>Crassostrea</taxon>
    </lineage>
</organism>
<dbReference type="NCBIfam" id="TIGR00813">
    <property type="entry name" value="sss"/>
    <property type="match status" value="1"/>
</dbReference>
<proteinExistence type="inferred from homology"/>
<dbReference type="GeneID" id="111117099"/>
<evidence type="ECO:0000256" key="13">
    <source>
        <dbReference type="SAM" id="Phobius"/>
    </source>
</evidence>
<evidence type="ECO:0000313" key="14">
    <source>
        <dbReference type="Proteomes" id="UP000694844"/>
    </source>
</evidence>
<dbReference type="Gene3D" id="1.20.1730.10">
    <property type="entry name" value="Sodium/glucose cotransporter"/>
    <property type="match status" value="1"/>
</dbReference>
<keyword evidence="10" id="KW-0739">Sodium transport</keyword>
<keyword evidence="6 13" id="KW-1133">Transmembrane helix</keyword>
<keyword evidence="3" id="KW-0813">Transport</keyword>